<proteinExistence type="predicted"/>
<gene>
    <name evidence="1" type="ORF">JFN93_24345</name>
</gene>
<dbReference type="RefSeq" id="WP_199386993.1">
    <property type="nucleotide sequence ID" value="NZ_JAEMHM010000031.1"/>
</dbReference>
<reference evidence="1" key="1">
    <citation type="submission" date="2020-12" db="EMBL/GenBank/DDBJ databases">
        <title>Geomonas sp. Red875, isolated from river sediment.</title>
        <authorList>
            <person name="Xu Z."/>
            <person name="Zhang Z."/>
            <person name="Masuda Y."/>
            <person name="Itoh H."/>
            <person name="Senoo K."/>
        </authorList>
    </citation>
    <scope>NUCLEOTIDE SEQUENCE</scope>
    <source>
        <strain evidence="1">Red875</strain>
    </source>
</reference>
<sequence>MKPVHSEICDRTERRDERLQVRNRQTGEVGLSFGCTIEGDTVQVELTDGSLDSWPEDDCEIVETK</sequence>
<protein>
    <submittedName>
        <fullName evidence="1">Uncharacterized protein</fullName>
    </submittedName>
</protein>
<dbReference type="Proteomes" id="UP000636888">
    <property type="component" value="Unassembled WGS sequence"/>
</dbReference>
<dbReference type="AlphaFoldDB" id="A0A8J7S8X0"/>
<evidence type="ECO:0000313" key="2">
    <source>
        <dbReference type="Proteomes" id="UP000636888"/>
    </source>
</evidence>
<name>A0A8J7S8X0_9BACT</name>
<accession>A0A8J7S8X0</accession>
<comment type="caution">
    <text evidence="1">The sequence shown here is derived from an EMBL/GenBank/DDBJ whole genome shotgun (WGS) entry which is preliminary data.</text>
</comment>
<keyword evidence="2" id="KW-1185">Reference proteome</keyword>
<dbReference type="EMBL" id="JAEMHM010000031">
    <property type="protein sequence ID" value="MBJ6727852.1"/>
    <property type="molecule type" value="Genomic_DNA"/>
</dbReference>
<organism evidence="1 2">
    <name type="scientific">Geomesophilobacter sediminis</name>
    <dbReference type="NCBI Taxonomy" id="2798584"/>
    <lineage>
        <taxon>Bacteria</taxon>
        <taxon>Pseudomonadati</taxon>
        <taxon>Thermodesulfobacteriota</taxon>
        <taxon>Desulfuromonadia</taxon>
        <taxon>Geobacterales</taxon>
        <taxon>Geobacteraceae</taxon>
        <taxon>Geomesophilobacter</taxon>
    </lineage>
</organism>
<evidence type="ECO:0000313" key="1">
    <source>
        <dbReference type="EMBL" id="MBJ6727852.1"/>
    </source>
</evidence>